<accession>A0A9N9P7P4</accession>
<dbReference type="OrthoDB" id="2414281at2759"/>
<comment type="caution">
    <text evidence="1">The sequence shown here is derived from an EMBL/GenBank/DDBJ whole genome shotgun (WGS) entry which is preliminary data.</text>
</comment>
<sequence length="199" mass="23183">LNYNHIANARSHYQTKKRLLEIECQQTQIEKEHLATKYGLITSPGPFSILQWDQHIQSPQDIYHSMGGKARTLLNATFNILNNGGKKAFIEHWKTIEKPSSWSRLLNPIRHCQSFMFSDVLKISMLMSFILRRFLNSNHIKKEISSTKQTKQLCILWAVEAKVLKLAFSTTMTESTYKELQDSLRKEHEMLIQISFIDS</sequence>
<protein>
    <submittedName>
        <fullName evidence="1">23299_t:CDS:1</fullName>
    </submittedName>
</protein>
<evidence type="ECO:0000313" key="1">
    <source>
        <dbReference type="EMBL" id="CAG8812268.1"/>
    </source>
</evidence>
<gene>
    <name evidence="1" type="ORF">CPELLU_LOCUS18773</name>
</gene>
<organism evidence="1 2">
    <name type="scientific">Cetraspora pellucida</name>
    <dbReference type="NCBI Taxonomy" id="1433469"/>
    <lineage>
        <taxon>Eukaryota</taxon>
        <taxon>Fungi</taxon>
        <taxon>Fungi incertae sedis</taxon>
        <taxon>Mucoromycota</taxon>
        <taxon>Glomeromycotina</taxon>
        <taxon>Glomeromycetes</taxon>
        <taxon>Diversisporales</taxon>
        <taxon>Gigasporaceae</taxon>
        <taxon>Cetraspora</taxon>
    </lineage>
</organism>
<evidence type="ECO:0000313" key="2">
    <source>
        <dbReference type="Proteomes" id="UP000789759"/>
    </source>
</evidence>
<keyword evidence="2" id="KW-1185">Reference proteome</keyword>
<feature type="non-terminal residue" evidence="1">
    <location>
        <position position="1"/>
    </location>
</feature>
<proteinExistence type="predicted"/>
<name>A0A9N9P7P4_9GLOM</name>
<reference evidence="1" key="1">
    <citation type="submission" date="2021-06" db="EMBL/GenBank/DDBJ databases">
        <authorList>
            <person name="Kallberg Y."/>
            <person name="Tangrot J."/>
            <person name="Rosling A."/>
        </authorList>
    </citation>
    <scope>NUCLEOTIDE SEQUENCE</scope>
    <source>
        <strain evidence="1">FL966</strain>
    </source>
</reference>
<dbReference type="AlphaFoldDB" id="A0A9N9P7P4"/>
<dbReference type="Proteomes" id="UP000789759">
    <property type="component" value="Unassembled WGS sequence"/>
</dbReference>
<dbReference type="EMBL" id="CAJVQA010039672">
    <property type="protein sequence ID" value="CAG8812268.1"/>
    <property type="molecule type" value="Genomic_DNA"/>
</dbReference>